<dbReference type="eggNOG" id="KOG2614">
    <property type="taxonomic scope" value="Eukaryota"/>
</dbReference>
<dbReference type="HOGENOM" id="CLU_956537_0_0_1"/>
<name>W3XCD7_PESFW</name>
<dbReference type="KEGG" id="pfy:PFICI_04712"/>
<dbReference type="OMA" id="AGWWAVM"/>
<accession>W3XCD7</accession>
<reference evidence="6" key="1">
    <citation type="journal article" date="2015" name="BMC Genomics">
        <title>Genomic and transcriptomic analysis of the endophytic fungus Pestalotiopsis fici reveals its lifestyle and high potential for synthesis of natural products.</title>
        <authorList>
            <person name="Wang X."/>
            <person name="Zhang X."/>
            <person name="Liu L."/>
            <person name="Xiang M."/>
            <person name="Wang W."/>
            <person name="Sun X."/>
            <person name="Che Y."/>
            <person name="Guo L."/>
            <person name="Liu G."/>
            <person name="Guo L."/>
            <person name="Wang C."/>
            <person name="Yin W.B."/>
            <person name="Stadler M."/>
            <person name="Zhang X."/>
            <person name="Liu X."/>
        </authorList>
    </citation>
    <scope>NUCLEOTIDE SEQUENCE [LARGE SCALE GENOMIC DNA]</scope>
    <source>
        <strain evidence="6">W106-1 / CGMCC3.15140</strain>
    </source>
</reference>
<dbReference type="GeneID" id="19269725"/>
<dbReference type="EMBL" id="KI912111">
    <property type="protein sequence ID" value="ETS82836.1"/>
    <property type="molecule type" value="Genomic_DNA"/>
</dbReference>
<dbReference type="PRINTS" id="PR00420">
    <property type="entry name" value="RNGMNOXGNASE"/>
</dbReference>
<gene>
    <name evidence="5" type="ORF">PFICI_04712</name>
</gene>
<dbReference type="GO" id="GO:0016491">
    <property type="term" value="F:oxidoreductase activity"/>
    <property type="evidence" value="ECO:0007669"/>
    <property type="project" value="UniProtKB-KW"/>
</dbReference>
<dbReference type="RefSeq" id="XP_007831484.1">
    <property type="nucleotide sequence ID" value="XM_007833293.1"/>
</dbReference>
<dbReference type="Proteomes" id="UP000030651">
    <property type="component" value="Unassembled WGS sequence"/>
</dbReference>
<dbReference type="Gene3D" id="3.50.50.60">
    <property type="entry name" value="FAD/NAD(P)-binding domain"/>
    <property type="match status" value="1"/>
</dbReference>
<keyword evidence="6" id="KW-1185">Reference proteome</keyword>
<dbReference type="AlphaFoldDB" id="W3XCD7"/>
<proteinExistence type="inferred from homology"/>
<dbReference type="PANTHER" id="PTHR46720">
    <property type="entry name" value="HYDROXYLASE, PUTATIVE (AFU_ORTHOLOGUE AFUA_3G01460)-RELATED"/>
    <property type="match status" value="1"/>
</dbReference>
<evidence type="ECO:0000256" key="1">
    <source>
        <dbReference type="ARBA" id="ARBA00007992"/>
    </source>
</evidence>
<keyword evidence="3" id="KW-0274">FAD</keyword>
<dbReference type="InParanoid" id="W3XCD7"/>
<keyword evidence="4" id="KW-0560">Oxidoreductase</keyword>
<dbReference type="InterPro" id="IPR036188">
    <property type="entry name" value="FAD/NAD-bd_sf"/>
</dbReference>
<dbReference type="GO" id="GO:0044550">
    <property type="term" value="P:secondary metabolite biosynthetic process"/>
    <property type="evidence" value="ECO:0007669"/>
    <property type="project" value="TreeGrafter"/>
</dbReference>
<evidence type="ECO:0000256" key="4">
    <source>
        <dbReference type="ARBA" id="ARBA00023002"/>
    </source>
</evidence>
<dbReference type="InterPro" id="IPR051104">
    <property type="entry name" value="FAD_monoxygenase"/>
</dbReference>
<dbReference type="STRING" id="1229662.W3XCD7"/>
<sequence length="291" mass="31463">MSNTIRIAISGGGLAGASLIHALLQYPHLDVHIFESAAEFKEAGAAVGIARNALDALDLLGPSAAGALDRAGAVPMRGVRFMLAQGPDQGSEIDEAKDLEGQRLTSIVHRAAFLKELLSVVPLERMHASKKLERVEKQSEDGPITIHFTDGTTHECDVLVGADGIHSTIRKVVLGDSDPAAHPRNAGWWAVMALKPYAEARASLGEGPVDAANAREHMWIGDGTYLMHNVLNDGQLVQVIISVREEAAVGSDKWHRLVSAEEITQLYQDWPPYLKKAAKEASQALLFRRYS</sequence>
<organism evidence="5 6">
    <name type="scientific">Pestalotiopsis fici (strain W106-1 / CGMCC3.15140)</name>
    <dbReference type="NCBI Taxonomy" id="1229662"/>
    <lineage>
        <taxon>Eukaryota</taxon>
        <taxon>Fungi</taxon>
        <taxon>Dikarya</taxon>
        <taxon>Ascomycota</taxon>
        <taxon>Pezizomycotina</taxon>
        <taxon>Sordariomycetes</taxon>
        <taxon>Xylariomycetidae</taxon>
        <taxon>Amphisphaeriales</taxon>
        <taxon>Sporocadaceae</taxon>
        <taxon>Pestalotiopsis</taxon>
    </lineage>
</organism>
<dbReference type="PANTHER" id="PTHR46720:SF3">
    <property type="entry name" value="FAD-BINDING DOMAIN-CONTAINING PROTEIN-RELATED"/>
    <property type="match status" value="1"/>
</dbReference>
<protein>
    <submittedName>
        <fullName evidence="5">Uncharacterized protein</fullName>
    </submittedName>
</protein>
<comment type="similarity">
    <text evidence="1">Belongs to the paxM FAD-dependent monooxygenase family.</text>
</comment>
<evidence type="ECO:0000256" key="3">
    <source>
        <dbReference type="ARBA" id="ARBA00022827"/>
    </source>
</evidence>
<dbReference type="OrthoDB" id="16820at2759"/>
<evidence type="ECO:0000256" key="2">
    <source>
        <dbReference type="ARBA" id="ARBA00022630"/>
    </source>
</evidence>
<evidence type="ECO:0000313" key="6">
    <source>
        <dbReference type="Proteomes" id="UP000030651"/>
    </source>
</evidence>
<dbReference type="SUPFAM" id="SSF51905">
    <property type="entry name" value="FAD/NAD(P)-binding domain"/>
    <property type="match status" value="1"/>
</dbReference>
<evidence type="ECO:0000313" key="5">
    <source>
        <dbReference type="EMBL" id="ETS82836.1"/>
    </source>
</evidence>
<keyword evidence="2" id="KW-0285">Flavoprotein</keyword>